<dbReference type="PROSITE" id="PS51819">
    <property type="entry name" value="VOC"/>
    <property type="match status" value="2"/>
</dbReference>
<feature type="domain" description="VOC" evidence="1">
    <location>
        <begin position="157"/>
        <end position="275"/>
    </location>
</feature>
<dbReference type="InterPro" id="IPR037523">
    <property type="entry name" value="VOC_core"/>
</dbReference>
<feature type="domain" description="VOC" evidence="1">
    <location>
        <begin position="10"/>
        <end position="135"/>
    </location>
</feature>
<dbReference type="CDD" id="cd08347">
    <property type="entry name" value="PcpA_C_like"/>
    <property type="match status" value="1"/>
</dbReference>
<keyword evidence="3" id="KW-1185">Reference proteome</keyword>
<dbReference type="SUPFAM" id="SSF54593">
    <property type="entry name" value="Glyoxalase/Bleomycin resistance protein/Dihydroxybiphenyl dioxygenase"/>
    <property type="match status" value="1"/>
</dbReference>
<protein>
    <submittedName>
        <fullName evidence="2">Glyoxalase</fullName>
    </submittedName>
</protein>
<gene>
    <name evidence="2" type="ORF">CRI94_15330</name>
</gene>
<dbReference type="PANTHER" id="PTHR36110:SF4">
    <property type="entry name" value="RING-CLEAVING DIOXYGENASE MHQA-RELATED"/>
    <property type="match status" value="1"/>
</dbReference>
<dbReference type="EMBL" id="PDEQ01000009">
    <property type="protein sequence ID" value="PEN11495.1"/>
    <property type="molecule type" value="Genomic_DNA"/>
</dbReference>
<sequence length="320" mass="35642">MESNSSSVHGLHHVTAISGEPRATLDFYQRVLGLRLVKRSVNQDAPETYHLFFADGAGSPGTDLTFFPWPDLPPGQPGVGQVVEIPLAVPQGTMDYWQDRLVEAGAEVAERSKRFGEPTLAFTDPDGMRLAIVETSDEREFTPWEESPVPVDKQIRGMHSVRIWERRLEATEAVLTRVMGLEKVGEDDGWHRYGIDGRSGTLAEIKIVDDGQHGQGGPGTVHHAAWRMNNSEEQLSLRSRVAEVGLRPSEQIDRFWFQSVYFREPGGVLFELATDGPGFTADEDLEHLGEELILPPWLEDRREEIEAALPPLENPVDGTS</sequence>
<dbReference type="Pfam" id="PF00903">
    <property type="entry name" value="Glyoxalase"/>
    <property type="match status" value="2"/>
</dbReference>
<name>A0A2A8CUH9_9BACT</name>
<dbReference type="InterPro" id="IPR052537">
    <property type="entry name" value="Extradiol_RC_dioxygenase"/>
</dbReference>
<organism evidence="2 3">
    <name type="scientific">Longibacter salinarum</name>
    <dbReference type="NCBI Taxonomy" id="1850348"/>
    <lineage>
        <taxon>Bacteria</taxon>
        <taxon>Pseudomonadati</taxon>
        <taxon>Rhodothermota</taxon>
        <taxon>Rhodothermia</taxon>
        <taxon>Rhodothermales</taxon>
        <taxon>Salisaetaceae</taxon>
        <taxon>Longibacter</taxon>
    </lineage>
</organism>
<evidence type="ECO:0000259" key="1">
    <source>
        <dbReference type="PROSITE" id="PS51819"/>
    </source>
</evidence>
<dbReference type="PANTHER" id="PTHR36110">
    <property type="entry name" value="RING-CLEAVING DIOXYGENASE MHQE-RELATED"/>
    <property type="match status" value="1"/>
</dbReference>
<dbReference type="AlphaFoldDB" id="A0A2A8CUH9"/>
<dbReference type="InterPro" id="IPR029068">
    <property type="entry name" value="Glyas_Bleomycin-R_OHBP_Dase"/>
</dbReference>
<proteinExistence type="predicted"/>
<dbReference type="Gene3D" id="3.10.180.10">
    <property type="entry name" value="2,3-Dihydroxybiphenyl 1,2-Dioxygenase, domain 1"/>
    <property type="match status" value="2"/>
</dbReference>
<dbReference type="OrthoDB" id="9785698at2"/>
<dbReference type="Proteomes" id="UP000220102">
    <property type="component" value="Unassembled WGS sequence"/>
</dbReference>
<accession>A0A2A8CUH9</accession>
<comment type="caution">
    <text evidence="2">The sequence shown here is derived from an EMBL/GenBank/DDBJ whole genome shotgun (WGS) entry which is preliminary data.</text>
</comment>
<dbReference type="InterPro" id="IPR004360">
    <property type="entry name" value="Glyas_Fos-R_dOase_dom"/>
</dbReference>
<evidence type="ECO:0000313" key="2">
    <source>
        <dbReference type="EMBL" id="PEN11495.1"/>
    </source>
</evidence>
<reference evidence="2 3" key="1">
    <citation type="submission" date="2017-10" db="EMBL/GenBank/DDBJ databases">
        <title>Draft genome of Longibacter Salinarum.</title>
        <authorList>
            <person name="Goh K.M."/>
            <person name="Shamsir M.S."/>
            <person name="Lim S.W."/>
        </authorList>
    </citation>
    <scope>NUCLEOTIDE SEQUENCE [LARGE SCALE GENOMIC DNA]</scope>
    <source>
        <strain evidence="2 3">KCTC 52045</strain>
    </source>
</reference>
<dbReference type="RefSeq" id="WP_098078198.1">
    <property type="nucleotide sequence ID" value="NZ_PDEQ01000009.1"/>
</dbReference>
<evidence type="ECO:0000313" key="3">
    <source>
        <dbReference type="Proteomes" id="UP000220102"/>
    </source>
</evidence>